<keyword evidence="6 9" id="KW-0694">RNA-binding</keyword>
<keyword evidence="8 9" id="KW-0687">Ribonucleoprotein</keyword>
<dbReference type="SUPFAM" id="SSF57829">
    <property type="entry name" value="Zn-binding ribosomal proteins"/>
    <property type="match status" value="1"/>
</dbReference>
<dbReference type="GO" id="GO:0008270">
    <property type="term" value="F:zinc ion binding"/>
    <property type="evidence" value="ECO:0007669"/>
    <property type="project" value="UniProtKB-KW"/>
</dbReference>
<dbReference type="InterPro" id="IPR011331">
    <property type="entry name" value="Ribosomal_eL37/eL43"/>
</dbReference>
<dbReference type="InterPro" id="IPR011332">
    <property type="entry name" value="Ribosomal_zn-bd"/>
</dbReference>
<evidence type="ECO:0000256" key="5">
    <source>
        <dbReference type="ARBA" id="ARBA00022833"/>
    </source>
</evidence>
<evidence type="ECO:0000256" key="7">
    <source>
        <dbReference type="ARBA" id="ARBA00022980"/>
    </source>
</evidence>
<evidence type="ECO:0000256" key="8">
    <source>
        <dbReference type="ARBA" id="ARBA00023274"/>
    </source>
</evidence>
<dbReference type="PROSITE" id="PS01077">
    <property type="entry name" value="RIBOSOMAL_L37E"/>
    <property type="match status" value="1"/>
</dbReference>
<protein>
    <recommendedName>
        <fullName evidence="9">Ribosomal protein L37</fullName>
    </recommendedName>
</protein>
<dbReference type="InterPro" id="IPR018267">
    <property type="entry name" value="Ribosomal_eL37_CS"/>
</dbReference>
<dbReference type="EMBL" id="CAJOBC010086064">
    <property type="protein sequence ID" value="CAF4339393.1"/>
    <property type="molecule type" value="Genomic_DNA"/>
</dbReference>
<dbReference type="OrthoDB" id="10259236at2759"/>
<dbReference type="EMBL" id="CAJNOQ010020597">
    <property type="protein sequence ID" value="CAF1472001.1"/>
    <property type="molecule type" value="Genomic_DNA"/>
</dbReference>
<reference evidence="11" key="1">
    <citation type="submission" date="2021-02" db="EMBL/GenBank/DDBJ databases">
        <authorList>
            <person name="Nowell W R."/>
        </authorList>
    </citation>
    <scope>NUCLEOTIDE SEQUENCE</scope>
</reference>
<keyword evidence="2 9" id="KW-0479">Metal-binding</keyword>
<keyword evidence="4" id="KW-0863">Zinc-finger</keyword>
<organism evidence="11 13">
    <name type="scientific">Didymodactylos carnosus</name>
    <dbReference type="NCBI Taxonomy" id="1234261"/>
    <lineage>
        <taxon>Eukaryota</taxon>
        <taxon>Metazoa</taxon>
        <taxon>Spiralia</taxon>
        <taxon>Gnathifera</taxon>
        <taxon>Rotifera</taxon>
        <taxon>Eurotatoria</taxon>
        <taxon>Bdelloidea</taxon>
        <taxon>Philodinida</taxon>
        <taxon>Philodinidae</taxon>
        <taxon>Didymodactylos</taxon>
    </lineage>
</organism>
<accession>A0A815R4D4</accession>
<evidence type="ECO:0000256" key="3">
    <source>
        <dbReference type="ARBA" id="ARBA00022730"/>
    </source>
</evidence>
<dbReference type="GO" id="GO:0006412">
    <property type="term" value="P:translation"/>
    <property type="evidence" value="ECO:0007669"/>
    <property type="project" value="InterPro"/>
</dbReference>
<dbReference type="PANTHER" id="PTHR10768">
    <property type="entry name" value="60S RIBOSOMAL PROTEIN L37"/>
    <property type="match status" value="1"/>
</dbReference>
<name>A0A815R4D4_9BILA</name>
<evidence type="ECO:0000256" key="4">
    <source>
        <dbReference type="ARBA" id="ARBA00022771"/>
    </source>
</evidence>
<dbReference type="GO" id="GO:0022625">
    <property type="term" value="C:cytosolic large ribosomal subunit"/>
    <property type="evidence" value="ECO:0007669"/>
    <property type="project" value="TreeGrafter"/>
</dbReference>
<feature type="region of interest" description="Disordered" evidence="10">
    <location>
        <begin position="38"/>
        <end position="81"/>
    </location>
</feature>
<feature type="compositionally biased region" description="Low complexity" evidence="10">
    <location>
        <begin position="63"/>
        <end position="75"/>
    </location>
</feature>
<gene>
    <name evidence="11" type="ORF">GPM918_LOCUS35499</name>
    <name evidence="12" type="ORF">SRO942_LOCUS36217</name>
</gene>
<evidence type="ECO:0000313" key="11">
    <source>
        <dbReference type="EMBL" id="CAF1472001.1"/>
    </source>
</evidence>
<evidence type="ECO:0000256" key="6">
    <source>
        <dbReference type="ARBA" id="ARBA00022884"/>
    </source>
</evidence>
<comment type="similarity">
    <text evidence="1 9">Belongs to the eukaryotic ribosomal protein eL37 family.</text>
</comment>
<evidence type="ECO:0000313" key="13">
    <source>
        <dbReference type="Proteomes" id="UP000663829"/>
    </source>
</evidence>
<evidence type="ECO:0000256" key="1">
    <source>
        <dbReference type="ARBA" id="ARBA00009805"/>
    </source>
</evidence>
<comment type="function">
    <text evidence="9">Component of the large ribosomal subunit. The ribosome is a large ribonucleoprotein complex responsible for the synthesis of proteins in the cell.</text>
</comment>
<keyword evidence="7 9" id="KW-0689">Ribosomal protein</keyword>
<keyword evidence="13" id="KW-1185">Reference proteome</keyword>
<keyword evidence="5 9" id="KW-0862">Zinc</keyword>
<dbReference type="AlphaFoldDB" id="A0A815R4D4"/>
<keyword evidence="3 9" id="KW-0699">rRNA-binding</keyword>
<dbReference type="Pfam" id="PF01907">
    <property type="entry name" value="Ribosomal_L37e"/>
    <property type="match status" value="1"/>
</dbReference>
<evidence type="ECO:0000256" key="9">
    <source>
        <dbReference type="RuleBase" id="RU000576"/>
    </source>
</evidence>
<dbReference type="PANTHER" id="PTHR10768:SF0">
    <property type="entry name" value="RIBOSOMAL PROTEIN L37"/>
    <property type="match status" value="1"/>
</dbReference>
<dbReference type="Proteomes" id="UP000681722">
    <property type="component" value="Unassembled WGS sequence"/>
</dbReference>
<dbReference type="GO" id="GO:0019843">
    <property type="term" value="F:rRNA binding"/>
    <property type="evidence" value="ECO:0007669"/>
    <property type="project" value="UniProtKB-KW"/>
</dbReference>
<dbReference type="Proteomes" id="UP000663829">
    <property type="component" value="Unassembled WGS sequence"/>
</dbReference>
<dbReference type="InterPro" id="IPR001569">
    <property type="entry name" value="Ribosomal_eL37"/>
</dbReference>
<dbReference type="Gene3D" id="2.20.25.30">
    <property type="match status" value="1"/>
</dbReference>
<proteinExistence type="inferred from homology"/>
<dbReference type="GO" id="GO:0003735">
    <property type="term" value="F:structural constituent of ribosome"/>
    <property type="evidence" value="ECO:0007669"/>
    <property type="project" value="InterPro"/>
</dbReference>
<evidence type="ECO:0000256" key="10">
    <source>
        <dbReference type="SAM" id="MobiDB-lite"/>
    </source>
</evidence>
<evidence type="ECO:0000256" key="2">
    <source>
        <dbReference type="ARBA" id="ARBA00022723"/>
    </source>
</evidence>
<comment type="caution">
    <text evidence="11">The sequence shown here is derived from an EMBL/GenBank/DDBJ whole genome shotgun (WGS) entry which is preliminary data.</text>
</comment>
<evidence type="ECO:0000313" key="12">
    <source>
        <dbReference type="EMBL" id="CAF4339393.1"/>
    </source>
</evidence>
<sequence length="81" mass="8747">MTKGTSSFGKRNVKTHALCRRCGRSSYHLQRQRCAACGFPSKKNTNGFREGTLAKSQKKHRNQQSSSGGASSTATVPATKS</sequence>